<organism evidence="3 4">
    <name type="scientific">Dethiosulfovibrio marinus</name>
    <dbReference type="NCBI Taxonomy" id="133532"/>
    <lineage>
        <taxon>Bacteria</taxon>
        <taxon>Thermotogati</taxon>
        <taxon>Synergistota</taxon>
        <taxon>Synergistia</taxon>
        <taxon>Synergistales</taxon>
        <taxon>Dethiosulfovibrionaceae</taxon>
        <taxon>Dethiosulfovibrio</taxon>
    </lineage>
</organism>
<name>A0ABS9ENR8_9BACT</name>
<evidence type="ECO:0000259" key="1">
    <source>
        <dbReference type="Pfam" id="PF13280"/>
    </source>
</evidence>
<protein>
    <submittedName>
        <fullName evidence="3">WYL domain-containing protein</fullName>
    </submittedName>
</protein>
<dbReference type="Proteomes" id="UP001200430">
    <property type="component" value="Unassembled WGS sequence"/>
</dbReference>
<feature type="domain" description="WCX" evidence="2">
    <location>
        <begin position="247"/>
        <end position="324"/>
    </location>
</feature>
<dbReference type="PANTHER" id="PTHR34580:SF1">
    <property type="entry name" value="PROTEIN PAFC"/>
    <property type="match status" value="1"/>
</dbReference>
<dbReference type="Pfam" id="PF13280">
    <property type="entry name" value="WYL"/>
    <property type="match status" value="1"/>
</dbReference>
<evidence type="ECO:0000313" key="4">
    <source>
        <dbReference type="Proteomes" id="UP001200430"/>
    </source>
</evidence>
<feature type="domain" description="WYL" evidence="1">
    <location>
        <begin position="146"/>
        <end position="213"/>
    </location>
</feature>
<comment type="caution">
    <text evidence="3">The sequence shown here is derived from an EMBL/GenBank/DDBJ whole genome shotgun (WGS) entry which is preliminary data.</text>
</comment>
<gene>
    <name evidence="3" type="ORF">L2W38_05915</name>
</gene>
<dbReference type="RefSeq" id="WP_236099077.1">
    <property type="nucleotide sequence ID" value="NZ_JAKGUD010000004.1"/>
</dbReference>
<keyword evidence="4" id="KW-1185">Reference proteome</keyword>
<evidence type="ECO:0000259" key="2">
    <source>
        <dbReference type="Pfam" id="PF25583"/>
    </source>
</evidence>
<reference evidence="3 4" key="1">
    <citation type="submission" date="2022-01" db="EMBL/GenBank/DDBJ databases">
        <title>Dethiosulfovibrio faecalis sp. nov., a novel proteolytic, non-sulfur-reducing bacterium isolated from a marine aquaculture solid waste bioreactor.</title>
        <authorList>
            <person name="Grabowski S."/>
            <person name="Apolinario E."/>
            <person name="Schneider N."/>
            <person name="Marshall C.W."/>
            <person name="Sowers K.R."/>
        </authorList>
    </citation>
    <scope>NUCLEOTIDE SEQUENCE [LARGE SCALE GENOMIC DNA]</scope>
    <source>
        <strain evidence="3 4">DSM 12537</strain>
    </source>
</reference>
<evidence type="ECO:0000313" key="3">
    <source>
        <dbReference type="EMBL" id="MCF4142344.1"/>
    </source>
</evidence>
<dbReference type="PROSITE" id="PS52050">
    <property type="entry name" value="WYL"/>
    <property type="match status" value="1"/>
</dbReference>
<dbReference type="PANTHER" id="PTHR34580">
    <property type="match status" value="1"/>
</dbReference>
<accession>A0ABS9ENR8</accession>
<sequence length="336" mass="38054">MPKEIGSNRIKRLNSIMEKLCSRTVLPGKEIRGTAESVSARTLQRDLSYLRNEFGADILYDPSSDSYSLKNRGTFVLQIRLRESQIEGLAAGIKMASHFLPHMEEDLKDLWAKMASILPPDLVRRGEALGLASVVSTPVSSMDPRTFHLLIKAIQEEKPVRFSYRSPYDDNPDDRDRFVSPWGVFFQAHAWYLWGSHPKLPQGATYRISRIDKALLWPDTAYKSSPENQGLSDYASSCWYAYRGGEEVDVKLRIDPPLSRVIPETSWHPSQTFDQKDDGSSTMTVRIHENALGSVARWVLASAPFVTVESPMKLADQVEKLLNRLQKKTEAKVLQD</sequence>
<dbReference type="EMBL" id="JAKGUD010000004">
    <property type="protein sequence ID" value="MCF4142344.1"/>
    <property type="molecule type" value="Genomic_DNA"/>
</dbReference>
<dbReference type="InterPro" id="IPR057727">
    <property type="entry name" value="WCX_dom"/>
</dbReference>
<dbReference type="InterPro" id="IPR026881">
    <property type="entry name" value="WYL_dom"/>
</dbReference>
<proteinExistence type="predicted"/>
<dbReference type="Pfam" id="PF25583">
    <property type="entry name" value="WCX"/>
    <property type="match status" value="1"/>
</dbReference>
<dbReference type="InterPro" id="IPR051534">
    <property type="entry name" value="CBASS_pafABC_assoc_protein"/>
</dbReference>